<evidence type="ECO:0008006" key="5">
    <source>
        <dbReference type="Google" id="ProtNLM"/>
    </source>
</evidence>
<evidence type="ECO:0000313" key="3">
    <source>
        <dbReference type="EMBL" id="TWW71445.1"/>
    </source>
</evidence>
<name>A0A5C6NWV4_9TELE</name>
<comment type="caution">
    <text evidence="3">The sequence shown here is derived from an EMBL/GenBank/DDBJ whole genome shotgun (WGS) entry which is preliminary data.</text>
</comment>
<feature type="compositionally biased region" description="Basic residues" evidence="1">
    <location>
        <begin position="68"/>
        <end position="80"/>
    </location>
</feature>
<sequence>MDALPFFLFVLLWWSRIHESTGMFIVSAEQGEQGSGKSARAPTGGPGARVDAGLPAAALLPAAPGLRKPPRLGKHKVEHH</sequence>
<dbReference type="EMBL" id="RHFK02000009">
    <property type="protein sequence ID" value="TWW71445.1"/>
    <property type="molecule type" value="Genomic_DNA"/>
</dbReference>
<keyword evidence="4" id="KW-1185">Reference proteome</keyword>
<feature type="chain" id="PRO_5022877802" description="Secreted protein" evidence="2">
    <location>
        <begin position="23"/>
        <end position="80"/>
    </location>
</feature>
<gene>
    <name evidence="3" type="ORF">D4764_17G0009280</name>
</gene>
<accession>A0A5C6NWV4</accession>
<organism evidence="3 4">
    <name type="scientific">Takifugu flavidus</name>
    <name type="common">sansaifugu</name>
    <dbReference type="NCBI Taxonomy" id="433684"/>
    <lineage>
        <taxon>Eukaryota</taxon>
        <taxon>Metazoa</taxon>
        <taxon>Chordata</taxon>
        <taxon>Craniata</taxon>
        <taxon>Vertebrata</taxon>
        <taxon>Euteleostomi</taxon>
        <taxon>Actinopterygii</taxon>
        <taxon>Neopterygii</taxon>
        <taxon>Teleostei</taxon>
        <taxon>Neoteleostei</taxon>
        <taxon>Acanthomorphata</taxon>
        <taxon>Eupercaria</taxon>
        <taxon>Tetraodontiformes</taxon>
        <taxon>Tetradontoidea</taxon>
        <taxon>Tetraodontidae</taxon>
        <taxon>Takifugu</taxon>
    </lineage>
</organism>
<protein>
    <recommendedName>
        <fullName evidence="5">Secreted protein</fullName>
    </recommendedName>
</protein>
<dbReference type="Proteomes" id="UP000324091">
    <property type="component" value="Chromosome 17"/>
</dbReference>
<feature type="signal peptide" evidence="2">
    <location>
        <begin position="1"/>
        <end position="22"/>
    </location>
</feature>
<proteinExistence type="predicted"/>
<evidence type="ECO:0000313" key="4">
    <source>
        <dbReference type="Proteomes" id="UP000324091"/>
    </source>
</evidence>
<keyword evidence="2" id="KW-0732">Signal</keyword>
<reference evidence="3 4" key="1">
    <citation type="submission" date="2019-04" db="EMBL/GenBank/DDBJ databases">
        <title>Chromosome genome assembly for Takifugu flavidus.</title>
        <authorList>
            <person name="Xiao S."/>
        </authorList>
    </citation>
    <scope>NUCLEOTIDE SEQUENCE [LARGE SCALE GENOMIC DNA]</scope>
    <source>
        <strain evidence="3">HTHZ2018</strain>
        <tissue evidence="3">Muscle</tissue>
    </source>
</reference>
<evidence type="ECO:0000256" key="2">
    <source>
        <dbReference type="SAM" id="SignalP"/>
    </source>
</evidence>
<feature type="region of interest" description="Disordered" evidence="1">
    <location>
        <begin position="30"/>
        <end position="50"/>
    </location>
</feature>
<evidence type="ECO:0000256" key="1">
    <source>
        <dbReference type="SAM" id="MobiDB-lite"/>
    </source>
</evidence>
<dbReference type="AlphaFoldDB" id="A0A5C6NWV4"/>
<feature type="region of interest" description="Disordered" evidence="1">
    <location>
        <begin position="61"/>
        <end position="80"/>
    </location>
</feature>